<sequence length="92" mass="10046">MNALSLVLSASHVHALERFETNGLPVKGSPRRNREMGGVSFKSIGMSVIEEGGTSPNSFPPPSYHLLSNLFTKPNTHLEECVRKLNLSLSLL</sequence>
<proteinExistence type="predicted"/>
<dbReference type="AlphaFoldDB" id="M7TR34"/>
<dbReference type="Proteomes" id="UP000012045">
    <property type="component" value="Unassembled WGS sequence"/>
</dbReference>
<organism evidence="1 2">
    <name type="scientific">Botryotinia fuckeliana (strain BcDW1)</name>
    <name type="common">Noble rot fungus</name>
    <name type="synonym">Botrytis cinerea</name>
    <dbReference type="NCBI Taxonomy" id="1290391"/>
    <lineage>
        <taxon>Eukaryota</taxon>
        <taxon>Fungi</taxon>
        <taxon>Dikarya</taxon>
        <taxon>Ascomycota</taxon>
        <taxon>Pezizomycotina</taxon>
        <taxon>Leotiomycetes</taxon>
        <taxon>Helotiales</taxon>
        <taxon>Sclerotiniaceae</taxon>
        <taxon>Botrytis</taxon>
    </lineage>
</organism>
<reference evidence="2" key="1">
    <citation type="journal article" date="2013" name="Genome Announc.">
        <title>Draft genome sequence of Botrytis cinerea BcDW1, inoculum for noble rot of grape berries.</title>
        <authorList>
            <person name="Blanco-Ulate B."/>
            <person name="Allen G."/>
            <person name="Powell A.L."/>
            <person name="Cantu D."/>
        </authorList>
    </citation>
    <scope>NUCLEOTIDE SEQUENCE [LARGE SCALE GENOMIC DNA]</scope>
    <source>
        <strain evidence="2">BcDW1</strain>
    </source>
</reference>
<protein>
    <submittedName>
        <fullName evidence="1">Uncharacterized protein</fullName>
    </submittedName>
</protein>
<dbReference type="EMBL" id="KB707874">
    <property type="protein sequence ID" value="EMR86081.1"/>
    <property type="molecule type" value="Genomic_DNA"/>
</dbReference>
<name>M7TR34_BOTF1</name>
<evidence type="ECO:0000313" key="2">
    <source>
        <dbReference type="Proteomes" id="UP000012045"/>
    </source>
</evidence>
<gene>
    <name evidence="1" type="ORF">BcDW1_5301</name>
</gene>
<dbReference type="HOGENOM" id="CLU_2412993_0_0_1"/>
<accession>M7TR34</accession>
<evidence type="ECO:0000313" key="1">
    <source>
        <dbReference type="EMBL" id="EMR86081.1"/>
    </source>
</evidence>